<dbReference type="PANTHER" id="PTHR43441">
    <property type="entry name" value="RIBOSOMAL-PROTEIN-SERINE ACETYLTRANSFERASE"/>
    <property type="match status" value="1"/>
</dbReference>
<name>A0A4P6ZLZ7_9LACO</name>
<dbReference type="Pfam" id="PF13302">
    <property type="entry name" value="Acetyltransf_3"/>
    <property type="match status" value="1"/>
</dbReference>
<gene>
    <name evidence="2" type="ORF">ELX58_05515</name>
</gene>
<dbReference type="AlphaFoldDB" id="A0A4P6ZLZ7"/>
<feature type="domain" description="N-acetyltransferase" evidence="1">
    <location>
        <begin position="18"/>
        <end position="150"/>
    </location>
</feature>
<evidence type="ECO:0000313" key="3">
    <source>
        <dbReference type="Proteomes" id="UP000294321"/>
    </source>
</evidence>
<dbReference type="InterPro" id="IPR051908">
    <property type="entry name" value="Ribosomal_N-acetyltransferase"/>
</dbReference>
<dbReference type="Proteomes" id="UP000294321">
    <property type="component" value="Chromosome"/>
</dbReference>
<dbReference type="InterPro" id="IPR000182">
    <property type="entry name" value="GNAT_dom"/>
</dbReference>
<dbReference type="KEGG" id="lji:ELX58_05515"/>
<organism evidence="2 3">
    <name type="scientific">Acetilactobacillus jinshanensis</name>
    <dbReference type="NCBI Taxonomy" id="1720083"/>
    <lineage>
        <taxon>Bacteria</taxon>
        <taxon>Bacillati</taxon>
        <taxon>Bacillota</taxon>
        <taxon>Bacilli</taxon>
        <taxon>Lactobacillales</taxon>
        <taxon>Lactobacillaceae</taxon>
        <taxon>Acetilactobacillus</taxon>
    </lineage>
</organism>
<dbReference type="OrthoDB" id="9784707at2"/>
<accession>A0A4P6ZLZ7</accession>
<dbReference type="GO" id="GO:0008999">
    <property type="term" value="F:protein-N-terminal-alanine acetyltransferase activity"/>
    <property type="evidence" value="ECO:0007669"/>
    <property type="project" value="TreeGrafter"/>
</dbReference>
<dbReference type="RefSeq" id="WP_133442155.1">
    <property type="nucleotide sequence ID" value="NZ_CP034726.1"/>
</dbReference>
<keyword evidence="2" id="KW-0808">Transferase</keyword>
<dbReference type="Gene3D" id="3.40.630.30">
    <property type="match status" value="1"/>
</dbReference>
<dbReference type="GO" id="GO:1990189">
    <property type="term" value="F:protein N-terminal-serine acetyltransferase activity"/>
    <property type="evidence" value="ECO:0007669"/>
    <property type="project" value="TreeGrafter"/>
</dbReference>
<dbReference type="InterPro" id="IPR016181">
    <property type="entry name" value="Acyl_CoA_acyltransferase"/>
</dbReference>
<dbReference type="PANTHER" id="PTHR43441:SF11">
    <property type="entry name" value="RIBOSOMAL-PROTEIN-SERINE ACETYLTRANSFERASE"/>
    <property type="match status" value="1"/>
</dbReference>
<dbReference type="SUPFAM" id="SSF55729">
    <property type="entry name" value="Acyl-CoA N-acyltransferases (Nat)"/>
    <property type="match status" value="1"/>
</dbReference>
<reference evidence="3" key="1">
    <citation type="submission" date="2018-12" db="EMBL/GenBank/DDBJ databases">
        <title>A new species of lactobacillus.</title>
        <authorList>
            <person name="Jian Y."/>
            <person name="Xin L."/>
            <person name="Hong Z.J."/>
            <person name="Ming L.Z."/>
            <person name="Hong X.Z."/>
        </authorList>
    </citation>
    <scope>NUCLEOTIDE SEQUENCE [LARGE SCALE GENOMIC DNA]</scope>
    <source>
        <strain evidence="3">HSLZ-75</strain>
    </source>
</reference>
<sequence>MFTYQINHDVSLAIPNPRRDAEPLFNLINNNRDWYKQWLPWVDYIKSVTGEIIYLHRCLVDFANERSLNAIIMDKGKIAGMISFNGFRQLDHSADIGYWLGLPYQHHGIATNATHGLCQLGFNDYNLNKVIINASVDNHASNEVAKRCSFHLDGRLRANELLNGIYHDENRWSLLKAEFK</sequence>
<proteinExistence type="predicted"/>
<dbReference type="EMBL" id="CP034726">
    <property type="protein sequence ID" value="QBP18597.1"/>
    <property type="molecule type" value="Genomic_DNA"/>
</dbReference>
<evidence type="ECO:0000259" key="1">
    <source>
        <dbReference type="Pfam" id="PF13302"/>
    </source>
</evidence>
<keyword evidence="3" id="KW-1185">Reference proteome</keyword>
<dbReference type="GO" id="GO:0005737">
    <property type="term" value="C:cytoplasm"/>
    <property type="evidence" value="ECO:0007669"/>
    <property type="project" value="TreeGrafter"/>
</dbReference>
<evidence type="ECO:0000313" key="2">
    <source>
        <dbReference type="EMBL" id="QBP18597.1"/>
    </source>
</evidence>
<protein>
    <submittedName>
        <fullName evidence="2">N-acetyltransferase</fullName>
    </submittedName>
</protein>